<proteinExistence type="predicted"/>
<evidence type="ECO:0000256" key="3">
    <source>
        <dbReference type="SAM" id="Phobius"/>
    </source>
</evidence>
<reference evidence="5 6" key="1">
    <citation type="submission" date="2020-04" db="EMBL/GenBank/DDBJ databases">
        <title>Genome sequencing of novel species.</title>
        <authorList>
            <person name="Heo J."/>
            <person name="Kim S.-J."/>
            <person name="Kim J.-S."/>
            <person name="Hong S.-B."/>
            <person name="Kwon S.-W."/>
        </authorList>
    </citation>
    <scope>NUCLEOTIDE SEQUENCE [LARGE SCALE GENOMIC DNA]</scope>
    <source>
        <strain evidence="5 6">GN2-R2</strain>
    </source>
</reference>
<dbReference type="AlphaFoldDB" id="A0A7Z2ZUG7"/>
<feature type="transmembrane region" description="Helical" evidence="3">
    <location>
        <begin position="183"/>
        <end position="205"/>
    </location>
</feature>
<protein>
    <recommendedName>
        <fullName evidence="1">diguanylate cyclase</fullName>
        <ecNumber evidence="1">2.7.7.65</ecNumber>
    </recommendedName>
</protein>
<feature type="transmembrane region" description="Helical" evidence="3">
    <location>
        <begin position="91"/>
        <end position="110"/>
    </location>
</feature>
<dbReference type="SMART" id="SM00267">
    <property type="entry name" value="GGDEF"/>
    <property type="match status" value="1"/>
</dbReference>
<sequence length="394" mass="42046">MSVLSLFVLNGALAAIMLMVLRSLSHAGAAGVREWSLANGMAVVALPLFIGRGVIPDVLSLELANALLLGASMMVYAGFRRHLGLPVPARALACGLAATIGLLSLLYRVVDVLPVRIALASSAHGIVFLALAHTLHRMERRDETVYPRRFAFWVAVTMVCIHAARAAAYLVRYDPDAGIFDASLLNMACITLGTLAMPALTLGAVMMANADIIRRTTYAAEHDHLTGAWSRRAFFGIAERERERVERRGGALSVLVFDVDHFKSINDTRGHAAGDRVLADIVMRTEAVLRGRAVCARLGGEEFAVLLPDTGASGAGAMAEHLRAVLEQAVLADEGQDPLRYTVSVGVACLAPQETLAALLERTDAALYAAKRGGRNRVCEAQAAQADSWSLNTG</sequence>
<gene>
    <name evidence="5" type="ORF">HH212_23790</name>
</gene>
<evidence type="ECO:0000313" key="6">
    <source>
        <dbReference type="Proteomes" id="UP000502415"/>
    </source>
</evidence>
<dbReference type="CDD" id="cd01949">
    <property type="entry name" value="GGDEF"/>
    <property type="match status" value="1"/>
</dbReference>
<dbReference type="Proteomes" id="UP000502415">
    <property type="component" value="Chromosome"/>
</dbReference>
<evidence type="ECO:0000259" key="4">
    <source>
        <dbReference type="PROSITE" id="PS50887"/>
    </source>
</evidence>
<feature type="transmembrane region" description="Helical" evidence="3">
    <location>
        <begin position="61"/>
        <end position="79"/>
    </location>
</feature>
<dbReference type="KEGG" id="mfy:HH212_23790"/>
<comment type="catalytic activity">
    <reaction evidence="2">
        <text>2 GTP = 3',3'-c-di-GMP + 2 diphosphate</text>
        <dbReference type="Rhea" id="RHEA:24898"/>
        <dbReference type="ChEBI" id="CHEBI:33019"/>
        <dbReference type="ChEBI" id="CHEBI:37565"/>
        <dbReference type="ChEBI" id="CHEBI:58805"/>
        <dbReference type="EC" id="2.7.7.65"/>
    </reaction>
</comment>
<accession>A0A7Z2ZUG7</accession>
<dbReference type="Gene3D" id="3.30.70.270">
    <property type="match status" value="1"/>
</dbReference>
<dbReference type="PROSITE" id="PS50887">
    <property type="entry name" value="GGDEF"/>
    <property type="match status" value="1"/>
</dbReference>
<dbReference type="InterPro" id="IPR043128">
    <property type="entry name" value="Rev_trsase/Diguanyl_cyclase"/>
</dbReference>
<dbReference type="SUPFAM" id="SSF55073">
    <property type="entry name" value="Nucleotide cyclase"/>
    <property type="match status" value="1"/>
</dbReference>
<feature type="transmembrane region" description="Helical" evidence="3">
    <location>
        <begin position="116"/>
        <end position="138"/>
    </location>
</feature>
<dbReference type="Pfam" id="PF00990">
    <property type="entry name" value="GGDEF"/>
    <property type="match status" value="1"/>
</dbReference>
<evidence type="ECO:0000256" key="1">
    <source>
        <dbReference type="ARBA" id="ARBA00012528"/>
    </source>
</evidence>
<organism evidence="5 6">
    <name type="scientific">Massilia forsythiae</name>
    <dbReference type="NCBI Taxonomy" id="2728020"/>
    <lineage>
        <taxon>Bacteria</taxon>
        <taxon>Pseudomonadati</taxon>
        <taxon>Pseudomonadota</taxon>
        <taxon>Betaproteobacteria</taxon>
        <taxon>Burkholderiales</taxon>
        <taxon>Oxalobacteraceae</taxon>
        <taxon>Telluria group</taxon>
        <taxon>Massilia</taxon>
    </lineage>
</organism>
<evidence type="ECO:0000256" key="2">
    <source>
        <dbReference type="ARBA" id="ARBA00034247"/>
    </source>
</evidence>
<dbReference type="PANTHER" id="PTHR45138">
    <property type="entry name" value="REGULATORY COMPONENTS OF SENSORY TRANSDUCTION SYSTEM"/>
    <property type="match status" value="1"/>
</dbReference>
<name>A0A7Z2ZUG7_9BURK</name>
<dbReference type="InterPro" id="IPR050469">
    <property type="entry name" value="Diguanylate_Cyclase"/>
</dbReference>
<feature type="transmembrane region" description="Helical" evidence="3">
    <location>
        <begin position="6"/>
        <end position="24"/>
    </location>
</feature>
<dbReference type="InterPro" id="IPR000160">
    <property type="entry name" value="GGDEF_dom"/>
</dbReference>
<keyword evidence="3" id="KW-0812">Transmembrane</keyword>
<keyword evidence="3" id="KW-1133">Transmembrane helix</keyword>
<dbReference type="FunFam" id="3.30.70.270:FF:000001">
    <property type="entry name" value="Diguanylate cyclase domain protein"/>
    <property type="match status" value="1"/>
</dbReference>
<keyword evidence="3" id="KW-0472">Membrane</keyword>
<dbReference type="EC" id="2.7.7.65" evidence="1"/>
<dbReference type="GO" id="GO:0052621">
    <property type="term" value="F:diguanylate cyclase activity"/>
    <property type="evidence" value="ECO:0007669"/>
    <property type="project" value="UniProtKB-EC"/>
</dbReference>
<feature type="transmembrane region" description="Helical" evidence="3">
    <location>
        <begin position="36"/>
        <end position="55"/>
    </location>
</feature>
<feature type="transmembrane region" description="Helical" evidence="3">
    <location>
        <begin position="150"/>
        <end position="171"/>
    </location>
</feature>
<feature type="domain" description="GGDEF" evidence="4">
    <location>
        <begin position="250"/>
        <end position="383"/>
    </location>
</feature>
<dbReference type="PANTHER" id="PTHR45138:SF9">
    <property type="entry name" value="DIGUANYLATE CYCLASE DGCM-RELATED"/>
    <property type="match status" value="1"/>
</dbReference>
<dbReference type="NCBIfam" id="TIGR00254">
    <property type="entry name" value="GGDEF"/>
    <property type="match status" value="1"/>
</dbReference>
<keyword evidence="6" id="KW-1185">Reference proteome</keyword>
<dbReference type="EMBL" id="CP051685">
    <property type="protein sequence ID" value="QJE02666.1"/>
    <property type="molecule type" value="Genomic_DNA"/>
</dbReference>
<dbReference type="InterPro" id="IPR029787">
    <property type="entry name" value="Nucleotide_cyclase"/>
</dbReference>
<dbReference type="RefSeq" id="WP_170204748.1">
    <property type="nucleotide sequence ID" value="NZ_CP051685.1"/>
</dbReference>
<evidence type="ECO:0000313" key="5">
    <source>
        <dbReference type="EMBL" id="QJE02666.1"/>
    </source>
</evidence>